<keyword evidence="4" id="KW-0720">Serine protease</keyword>
<dbReference type="PROSITE" id="PS00138">
    <property type="entry name" value="SUBTILASE_SER"/>
    <property type="match status" value="1"/>
</dbReference>
<dbReference type="InterPro" id="IPR036852">
    <property type="entry name" value="Peptidase_S8/S53_dom_sf"/>
</dbReference>
<reference evidence="7" key="1">
    <citation type="submission" date="2009-02" db="EMBL/GenBank/DDBJ databases">
        <title>The Mesozoic Era was an important geological period for fungal evolution.</title>
        <authorList>
            <person name="Xu L.-L."/>
            <person name="Yang E.-C."/>
            <person name="An Z.-Q."/>
            <person name="Liu X.-Z."/>
        </authorList>
    </citation>
    <scope>NUCLEOTIDE SEQUENCE</scope>
    <source>
        <strain evidence="7">701</strain>
    </source>
</reference>
<keyword evidence="3" id="KW-0378">Hydrolase</keyword>
<comment type="similarity">
    <text evidence="1 5">Belongs to the peptidase S8 family.</text>
</comment>
<proteinExistence type="inferred from homology"/>
<evidence type="ECO:0000256" key="3">
    <source>
        <dbReference type="ARBA" id="ARBA00022801"/>
    </source>
</evidence>
<organism evidence="7">
    <name type="scientific">Orbilia brochopaga</name>
    <dbReference type="NCBI Taxonomy" id="3140254"/>
    <lineage>
        <taxon>Eukaryota</taxon>
        <taxon>Fungi</taxon>
        <taxon>Dikarya</taxon>
        <taxon>Ascomycota</taxon>
        <taxon>Pezizomycotina</taxon>
        <taxon>Orbiliomycetes</taxon>
        <taxon>Orbiliales</taxon>
        <taxon>Orbiliaceae</taxon>
        <taxon>Orbilia</taxon>
    </lineage>
</organism>
<evidence type="ECO:0000259" key="6">
    <source>
        <dbReference type="Pfam" id="PF00082"/>
    </source>
</evidence>
<sequence length="168" mass="16641">GTIAGKTYGVSKEAKIKAVKVLNAGGSGTYAGVIGGMNWVAEDAGPDHNNTANKAVASMSLGGGKSDAINQAGAAMVKAGVVLVVAGGNENQDVKNVSPASTPEAITVGAIDKNNAKASFSNWGTSLDIWAAGVDVMSSWGTGDTDTKTISGTSMACPHVAGLAAYII</sequence>
<feature type="non-terminal residue" evidence="7">
    <location>
        <position position="168"/>
    </location>
</feature>
<evidence type="ECO:0000313" key="7">
    <source>
        <dbReference type="EMBL" id="ACY06884.1"/>
    </source>
</evidence>
<dbReference type="Pfam" id="PF00082">
    <property type="entry name" value="Peptidase_S8"/>
    <property type="match status" value="1"/>
</dbReference>
<accession>D3GGF0</accession>
<comment type="caution">
    <text evidence="5">Lacks conserved residue(s) required for the propagation of feature annotation.</text>
</comment>
<dbReference type="CDD" id="cd04077">
    <property type="entry name" value="Peptidases_S8_PCSK9_ProteinaseK_like"/>
    <property type="match status" value="1"/>
</dbReference>
<evidence type="ECO:0000256" key="5">
    <source>
        <dbReference type="PROSITE-ProRule" id="PRU01240"/>
    </source>
</evidence>
<dbReference type="Gene3D" id="3.40.50.200">
    <property type="entry name" value="Peptidase S8/S53 domain"/>
    <property type="match status" value="1"/>
</dbReference>
<feature type="non-terminal residue" evidence="7">
    <location>
        <position position="1"/>
    </location>
</feature>
<dbReference type="PANTHER" id="PTHR43806:SF11">
    <property type="entry name" value="CEREVISIN-RELATED"/>
    <property type="match status" value="1"/>
</dbReference>
<dbReference type="GO" id="GO:0004252">
    <property type="term" value="F:serine-type endopeptidase activity"/>
    <property type="evidence" value="ECO:0007669"/>
    <property type="project" value="InterPro"/>
</dbReference>
<dbReference type="PROSITE" id="PS51892">
    <property type="entry name" value="SUBTILASE"/>
    <property type="match status" value="1"/>
</dbReference>
<dbReference type="InterPro" id="IPR050131">
    <property type="entry name" value="Peptidase_S8_subtilisin-like"/>
</dbReference>
<dbReference type="AlphaFoldDB" id="D3GGF0"/>
<dbReference type="InterPro" id="IPR034193">
    <property type="entry name" value="PCSK9_ProteinaseK-like"/>
</dbReference>
<dbReference type="EMBL" id="FJ687368">
    <property type="protein sequence ID" value="ACY06884.1"/>
    <property type="molecule type" value="Genomic_DNA"/>
</dbReference>
<evidence type="ECO:0000256" key="2">
    <source>
        <dbReference type="ARBA" id="ARBA00022670"/>
    </source>
</evidence>
<keyword evidence="2 7" id="KW-0645">Protease</keyword>
<evidence type="ECO:0000256" key="4">
    <source>
        <dbReference type="ARBA" id="ARBA00022825"/>
    </source>
</evidence>
<dbReference type="InterPro" id="IPR023828">
    <property type="entry name" value="Peptidase_S8_Ser-AS"/>
</dbReference>
<dbReference type="SUPFAM" id="SSF52743">
    <property type="entry name" value="Subtilisin-like"/>
    <property type="match status" value="1"/>
</dbReference>
<dbReference type="PANTHER" id="PTHR43806">
    <property type="entry name" value="PEPTIDASE S8"/>
    <property type="match status" value="1"/>
</dbReference>
<dbReference type="GO" id="GO:0006508">
    <property type="term" value="P:proteolysis"/>
    <property type="evidence" value="ECO:0007669"/>
    <property type="project" value="UniProtKB-KW"/>
</dbReference>
<dbReference type="InterPro" id="IPR000209">
    <property type="entry name" value="Peptidase_S8/S53_dom"/>
</dbReference>
<reference evidence="7" key="2">
    <citation type="journal article" date="2012" name="Proc. Natl. Acad. Sci. U.S.A.">
        <title>Origin and evolution of carnivorism in the Ascomycota (fungi).</title>
        <authorList>
            <person name="Yang E."/>
            <person name="Xu L."/>
            <person name="Yang Y."/>
            <person name="Zhang X."/>
            <person name="Xiang M."/>
            <person name="Wang C."/>
            <person name="An Z."/>
            <person name="Liu X."/>
        </authorList>
    </citation>
    <scope>NUCLEOTIDE SEQUENCE</scope>
    <source>
        <strain evidence="7">701</strain>
    </source>
</reference>
<protein>
    <submittedName>
        <fullName evidence="7">Cuticle-degrading serine protease</fullName>
    </submittedName>
</protein>
<name>D3GGF0_9PEZI</name>
<feature type="domain" description="Peptidase S8/S53" evidence="6">
    <location>
        <begin position="1"/>
        <end position="167"/>
    </location>
</feature>
<evidence type="ECO:0000256" key="1">
    <source>
        <dbReference type="ARBA" id="ARBA00011073"/>
    </source>
</evidence>